<reference evidence="6 7" key="1">
    <citation type="submission" date="2020-08" db="EMBL/GenBank/DDBJ databases">
        <title>Genomic Encyclopedia of Type Strains, Phase IV (KMG-IV): sequencing the most valuable type-strain genomes for metagenomic binning, comparative biology and taxonomic classification.</title>
        <authorList>
            <person name="Goeker M."/>
        </authorList>
    </citation>
    <scope>NUCLEOTIDE SEQUENCE [LARGE SCALE GENOMIC DNA]</scope>
    <source>
        <strain evidence="6 7">YIM 65646</strain>
    </source>
</reference>
<sequence>MRADARRNRARILQAAVEVFGAKGTSASTEEVARLAGVGIATVFRHFPTKEHLLRAVTALDLDEVAEQAADALATEDAAVAFVAVFSGLAEHVSTALLVDILTDGTESGTEEPVRVWWSALGMLLSRAQATGAIRADVTGAETIALLLGVCRAATSNSWPPETRRTALRVVFDGLRTSPSTPHDERERS</sequence>
<evidence type="ECO:0000256" key="1">
    <source>
        <dbReference type="ARBA" id="ARBA00023015"/>
    </source>
</evidence>
<keyword evidence="3" id="KW-0804">Transcription</keyword>
<keyword evidence="1" id="KW-0805">Transcription regulation</keyword>
<dbReference type="RefSeq" id="WP_184786500.1">
    <property type="nucleotide sequence ID" value="NZ_BONT01000014.1"/>
</dbReference>
<proteinExistence type="predicted"/>
<gene>
    <name evidence="6" type="ORF">HNR73_001455</name>
</gene>
<dbReference type="SUPFAM" id="SSF48498">
    <property type="entry name" value="Tetracyclin repressor-like, C-terminal domain"/>
    <property type="match status" value="1"/>
</dbReference>
<dbReference type="PRINTS" id="PR00455">
    <property type="entry name" value="HTHTETR"/>
</dbReference>
<dbReference type="GO" id="GO:0000976">
    <property type="term" value="F:transcription cis-regulatory region binding"/>
    <property type="evidence" value="ECO:0007669"/>
    <property type="project" value="TreeGrafter"/>
</dbReference>
<dbReference type="InterPro" id="IPR009057">
    <property type="entry name" value="Homeodomain-like_sf"/>
</dbReference>
<dbReference type="AlphaFoldDB" id="A0A841FDQ7"/>
<keyword evidence="7" id="KW-1185">Reference proteome</keyword>
<evidence type="ECO:0000256" key="3">
    <source>
        <dbReference type="ARBA" id="ARBA00023163"/>
    </source>
</evidence>
<feature type="DNA-binding region" description="H-T-H motif" evidence="4">
    <location>
        <begin position="28"/>
        <end position="47"/>
    </location>
</feature>
<protein>
    <submittedName>
        <fullName evidence="6">AcrR family transcriptional regulator</fullName>
    </submittedName>
</protein>
<dbReference type="InterPro" id="IPR001647">
    <property type="entry name" value="HTH_TetR"/>
</dbReference>
<dbReference type="InterPro" id="IPR049445">
    <property type="entry name" value="TetR_SbtR-like_C"/>
</dbReference>
<dbReference type="PANTHER" id="PTHR30055:SF234">
    <property type="entry name" value="HTH-TYPE TRANSCRIPTIONAL REGULATOR BETI"/>
    <property type="match status" value="1"/>
</dbReference>
<dbReference type="EMBL" id="JACHGT010000003">
    <property type="protein sequence ID" value="MBB6033605.1"/>
    <property type="molecule type" value="Genomic_DNA"/>
</dbReference>
<organism evidence="6 7">
    <name type="scientific">Phytomonospora endophytica</name>
    <dbReference type="NCBI Taxonomy" id="714109"/>
    <lineage>
        <taxon>Bacteria</taxon>
        <taxon>Bacillati</taxon>
        <taxon>Actinomycetota</taxon>
        <taxon>Actinomycetes</taxon>
        <taxon>Micromonosporales</taxon>
        <taxon>Micromonosporaceae</taxon>
        <taxon>Phytomonospora</taxon>
    </lineage>
</organism>
<dbReference type="Pfam" id="PF00440">
    <property type="entry name" value="TetR_N"/>
    <property type="match status" value="1"/>
</dbReference>
<dbReference type="InterPro" id="IPR050109">
    <property type="entry name" value="HTH-type_TetR-like_transc_reg"/>
</dbReference>
<dbReference type="PROSITE" id="PS50977">
    <property type="entry name" value="HTH_TETR_2"/>
    <property type="match status" value="1"/>
</dbReference>
<evidence type="ECO:0000256" key="2">
    <source>
        <dbReference type="ARBA" id="ARBA00023125"/>
    </source>
</evidence>
<accession>A0A841FDQ7</accession>
<evidence type="ECO:0000313" key="7">
    <source>
        <dbReference type="Proteomes" id="UP000548476"/>
    </source>
</evidence>
<comment type="caution">
    <text evidence="6">The sequence shown here is derived from an EMBL/GenBank/DDBJ whole genome shotgun (WGS) entry which is preliminary data.</text>
</comment>
<dbReference type="Gene3D" id="1.10.357.10">
    <property type="entry name" value="Tetracycline Repressor, domain 2"/>
    <property type="match status" value="1"/>
</dbReference>
<name>A0A841FDQ7_9ACTN</name>
<dbReference type="SUPFAM" id="SSF46689">
    <property type="entry name" value="Homeodomain-like"/>
    <property type="match status" value="1"/>
</dbReference>
<evidence type="ECO:0000256" key="4">
    <source>
        <dbReference type="PROSITE-ProRule" id="PRU00335"/>
    </source>
</evidence>
<dbReference type="GO" id="GO:0003700">
    <property type="term" value="F:DNA-binding transcription factor activity"/>
    <property type="evidence" value="ECO:0007669"/>
    <property type="project" value="TreeGrafter"/>
</dbReference>
<dbReference type="Pfam" id="PF21597">
    <property type="entry name" value="TetR_C_43"/>
    <property type="match status" value="1"/>
</dbReference>
<feature type="domain" description="HTH tetR-type" evidence="5">
    <location>
        <begin position="6"/>
        <end position="65"/>
    </location>
</feature>
<dbReference type="InterPro" id="IPR036271">
    <property type="entry name" value="Tet_transcr_reg_TetR-rel_C_sf"/>
</dbReference>
<dbReference type="Proteomes" id="UP000548476">
    <property type="component" value="Unassembled WGS sequence"/>
</dbReference>
<evidence type="ECO:0000313" key="6">
    <source>
        <dbReference type="EMBL" id="MBB6033605.1"/>
    </source>
</evidence>
<keyword evidence="2 4" id="KW-0238">DNA-binding</keyword>
<dbReference type="PANTHER" id="PTHR30055">
    <property type="entry name" value="HTH-TYPE TRANSCRIPTIONAL REGULATOR RUTR"/>
    <property type="match status" value="1"/>
</dbReference>
<evidence type="ECO:0000259" key="5">
    <source>
        <dbReference type="PROSITE" id="PS50977"/>
    </source>
</evidence>